<accession>A0A223M9R2</accession>
<keyword evidence="1" id="KW-1133">Transmembrane helix</keyword>
<dbReference type="AlphaFoldDB" id="A0A223M9R2"/>
<protein>
    <submittedName>
        <fullName evidence="2">Uncharacterized protein</fullName>
    </submittedName>
</protein>
<dbReference type="EMBL" id="CP022714">
    <property type="protein sequence ID" value="ASU14186.1"/>
    <property type="molecule type" value="Genomic_DNA"/>
</dbReference>
<dbReference type="Proteomes" id="UP000215452">
    <property type="component" value="Chromosome"/>
</dbReference>
<evidence type="ECO:0000313" key="3">
    <source>
        <dbReference type="Proteomes" id="UP000215452"/>
    </source>
</evidence>
<sequence length="166" mass="19815">MSQNETIERLKKFIENKEQALKRSKKIAYYGINAIKWIIFFANIIVISLAITVIIVEINRYRLINSSNKSIFADLGLTIVLASFICLTFFINLFLAIYREVMKFKDYKKAQRELSYIFFQIQNDNEYNIEEFEKDYQQISDFYFQKKEVSKLKILKNIVFGGKKWL</sequence>
<feature type="transmembrane region" description="Helical" evidence="1">
    <location>
        <begin position="75"/>
        <end position="98"/>
    </location>
</feature>
<keyword evidence="1" id="KW-0812">Transmembrane</keyword>
<feature type="transmembrane region" description="Helical" evidence="1">
    <location>
        <begin position="27"/>
        <end position="55"/>
    </location>
</feature>
<evidence type="ECO:0000313" key="2">
    <source>
        <dbReference type="EMBL" id="ASU14186.1"/>
    </source>
</evidence>
<evidence type="ECO:0000256" key="1">
    <source>
        <dbReference type="SAM" id="Phobius"/>
    </source>
</evidence>
<name>A0A223M9R2_MESHO</name>
<organism evidence="2 3">
    <name type="scientific">Mesomycoplasma hyopneumoniae</name>
    <name type="common">Mycoplasma hyopneumoniae</name>
    <dbReference type="NCBI Taxonomy" id="2099"/>
    <lineage>
        <taxon>Bacteria</taxon>
        <taxon>Bacillati</taxon>
        <taxon>Mycoplasmatota</taxon>
        <taxon>Mycoplasmoidales</taxon>
        <taxon>Metamycoplasmataceae</taxon>
        <taxon>Mesomycoplasma</taxon>
    </lineage>
</organism>
<keyword evidence="1" id="KW-0472">Membrane</keyword>
<gene>
    <name evidence="2" type="ORF">CIB43_00275</name>
</gene>
<reference evidence="2 3" key="1">
    <citation type="submission" date="2017-08" db="EMBL/GenBank/DDBJ databases">
        <title>The complete genome sequence of a Mycoplasma hyopneumoniae isolate in Korea.</title>
        <authorList>
            <person name="Han J."/>
            <person name="Lee N."/>
        </authorList>
    </citation>
    <scope>NUCLEOTIDE SEQUENCE [LARGE SCALE GENOMIC DNA]</scope>
    <source>
        <strain evidence="2 3">KM014</strain>
    </source>
</reference>
<proteinExistence type="predicted"/>